<dbReference type="AlphaFoldDB" id="A0A518HBT2"/>
<dbReference type="Proteomes" id="UP000317835">
    <property type="component" value="Chromosome"/>
</dbReference>
<evidence type="ECO:0000313" key="2">
    <source>
        <dbReference type="Proteomes" id="UP000317835"/>
    </source>
</evidence>
<organism evidence="1 2">
    <name type="scientific">Tautonia plasticadhaerens</name>
    <dbReference type="NCBI Taxonomy" id="2527974"/>
    <lineage>
        <taxon>Bacteria</taxon>
        <taxon>Pseudomonadati</taxon>
        <taxon>Planctomycetota</taxon>
        <taxon>Planctomycetia</taxon>
        <taxon>Isosphaerales</taxon>
        <taxon>Isosphaeraceae</taxon>
        <taxon>Tautonia</taxon>
    </lineage>
</organism>
<reference evidence="1 2" key="1">
    <citation type="submission" date="2019-02" db="EMBL/GenBank/DDBJ databases">
        <title>Deep-cultivation of Planctomycetes and their phenomic and genomic characterization uncovers novel biology.</title>
        <authorList>
            <person name="Wiegand S."/>
            <person name="Jogler M."/>
            <person name="Boedeker C."/>
            <person name="Pinto D."/>
            <person name="Vollmers J."/>
            <person name="Rivas-Marin E."/>
            <person name="Kohn T."/>
            <person name="Peeters S.H."/>
            <person name="Heuer A."/>
            <person name="Rast P."/>
            <person name="Oberbeckmann S."/>
            <person name="Bunk B."/>
            <person name="Jeske O."/>
            <person name="Meyerdierks A."/>
            <person name="Storesund J.E."/>
            <person name="Kallscheuer N."/>
            <person name="Luecker S."/>
            <person name="Lage O.M."/>
            <person name="Pohl T."/>
            <person name="Merkel B.J."/>
            <person name="Hornburger P."/>
            <person name="Mueller R.-W."/>
            <person name="Bruemmer F."/>
            <person name="Labrenz M."/>
            <person name="Spormann A.M."/>
            <person name="Op den Camp H."/>
            <person name="Overmann J."/>
            <person name="Amann R."/>
            <person name="Jetten M.S.M."/>
            <person name="Mascher T."/>
            <person name="Medema M.H."/>
            <person name="Devos D.P."/>
            <person name="Kaster A.-K."/>
            <person name="Ovreas L."/>
            <person name="Rohde M."/>
            <person name="Galperin M.Y."/>
            <person name="Jogler C."/>
        </authorList>
    </citation>
    <scope>NUCLEOTIDE SEQUENCE [LARGE SCALE GENOMIC DNA]</scope>
    <source>
        <strain evidence="1 2">ElP</strain>
    </source>
</reference>
<accession>A0A518HBT2</accession>
<dbReference type="Pfam" id="PF13267">
    <property type="entry name" value="DUF4058"/>
    <property type="match status" value="1"/>
</dbReference>
<dbReference type="EMBL" id="CP036426">
    <property type="protein sequence ID" value="QDV38324.1"/>
    <property type="molecule type" value="Genomic_DNA"/>
</dbReference>
<name>A0A518HBT2_9BACT</name>
<proteinExistence type="predicted"/>
<evidence type="ECO:0000313" key="1">
    <source>
        <dbReference type="EMBL" id="QDV38324.1"/>
    </source>
</evidence>
<dbReference type="KEGG" id="tpla:ElP_62760"/>
<dbReference type="RefSeq" id="WP_197446503.1">
    <property type="nucleotide sequence ID" value="NZ_CP036426.1"/>
</dbReference>
<protein>
    <recommendedName>
        <fullName evidence="3">DUF4058 domain-containing protein</fullName>
    </recommendedName>
</protein>
<evidence type="ECO:0008006" key="3">
    <source>
        <dbReference type="Google" id="ProtNLM"/>
    </source>
</evidence>
<dbReference type="InterPro" id="IPR025132">
    <property type="entry name" value="DUF4058"/>
</dbReference>
<gene>
    <name evidence="1" type="ORF">ElP_62760</name>
</gene>
<sequence>MPGPFPGVDPYLEAQGYWPEFHLKFLNYWQEALANRLPDEYEVRVEERVKLVDVETDKNYLIRPDIAVTHATRRPEGAASGVATLDPETIPTVILDEDREVFLKILHRPDRKLVAVLELLSPANKVEPDRRDYLTRRNAVLRQQVHLVELDLLVGGQRIPMGRPLPPGDFFAIVARWEQRPDCQVYAWTLRHRLPMLPIPLRAPDPDIAVDLAEVYETAFDRGRYVRSVDYRAPLDLPLHPEDRAWAEQEARAPRG</sequence>
<keyword evidence="2" id="KW-1185">Reference proteome</keyword>